<proteinExistence type="predicted"/>
<gene>
    <name evidence="4" type="ORF">D1781_09450</name>
</gene>
<evidence type="ECO:0000256" key="1">
    <source>
        <dbReference type="ARBA" id="ARBA00022737"/>
    </source>
</evidence>
<accession>A0A3A1TVB6</accession>
<feature type="domain" description="SIS" evidence="3">
    <location>
        <begin position="212"/>
        <end position="357"/>
    </location>
</feature>
<evidence type="ECO:0000259" key="3">
    <source>
        <dbReference type="PROSITE" id="PS51464"/>
    </source>
</evidence>
<dbReference type="PANTHER" id="PTHR32502">
    <property type="entry name" value="N-ACETYLGALACTOSAMINE PERMEASE II COMPONENT-RELATED"/>
    <property type="match status" value="1"/>
</dbReference>
<dbReference type="EMBL" id="QXTG01000002">
    <property type="protein sequence ID" value="RIX27760.1"/>
    <property type="molecule type" value="Genomic_DNA"/>
</dbReference>
<name>A0A3A1TVB6_9MICO</name>
<evidence type="ECO:0000256" key="2">
    <source>
        <dbReference type="SAM" id="MobiDB-lite"/>
    </source>
</evidence>
<organism evidence="4 5">
    <name type="scientific">Amnibacterium setariae</name>
    <dbReference type="NCBI Taxonomy" id="2306585"/>
    <lineage>
        <taxon>Bacteria</taxon>
        <taxon>Bacillati</taxon>
        <taxon>Actinomycetota</taxon>
        <taxon>Actinomycetes</taxon>
        <taxon>Micrococcales</taxon>
        <taxon>Microbacteriaceae</taxon>
        <taxon>Amnibacterium</taxon>
    </lineage>
</organism>
<dbReference type="OrthoDB" id="9779207at2"/>
<reference evidence="5" key="1">
    <citation type="submission" date="2018-09" db="EMBL/GenBank/DDBJ databases">
        <authorList>
            <person name="Kim I."/>
        </authorList>
    </citation>
    <scope>NUCLEOTIDE SEQUENCE [LARGE SCALE GENOMIC DNA]</scope>
    <source>
        <strain evidence="5">DD4a</strain>
    </source>
</reference>
<evidence type="ECO:0000313" key="5">
    <source>
        <dbReference type="Proteomes" id="UP000265742"/>
    </source>
</evidence>
<dbReference type="PANTHER" id="PTHR32502:SF3">
    <property type="entry name" value="D-GALACTOSAMINE-6-PHOSPHATE DEAMINASE AGAS-RELATED"/>
    <property type="match status" value="1"/>
</dbReference>
<dbReference type="InterPro" id="IPR050303">
    <property type="entry name" value="GatZ_KbaZ_carbometab"/>
</dbReference>
<evidence type="ECO:0000313" key="4">
    <source>
        <dbReference type="EMBL" id="RIX27760.1"/>
    </source>
</evidence>
<dbReference type="CDD" id="cd05008">
    <property type="entry name" value="SIS_GlmS_GlmD_1"/>
    <property type="match status" value="1"/>
</dbReference>
<dbReference type="InterPro" id="IPR001347">
    <property type="entry name" value="SIS_dom"/>
</dbReference>
<feature type="domain" description="SIS" evidence="3">
    <location>
        <begin position="45"/>
        <end position="204"/>
    </location>
</feature>
<dbReference type="RefSeq" id="WP_119482069.1">
    <property type="nucleotide sequence ID" value="NZ_QXTG01000002.1"/>
</dbReference>
<dbReference type="InterPro" id="IPR035466">
    <property type="entry name" value="GlmS/AgaS_SIS"/>
</dbReference>
<dbReference type="GO" id="GO:0009401">
    <property type="term" value="P:phosphoenolpyruvate-dependent sugar phosphotransferase system"/>
    <property type="evidence" value="ECO:0007669"/>
    <property type="project" value="TreeGrafter"/>
</dbReference>
<dbReference type="Pfam" id="PF01380">
    <property type="entry name" value="SIS"/>
    <property type="match status" value="1"/>
</dbReference>
<dbReference type="SUPFAM" id="SSF53697">
    <property type="entry name" value="SIS domain"/>
    <property type="match status" value="1"/>
</dbReference>
<dbReference type="GO" id="GO:0005886">
    <property type="term" value="C:plasma membrane"/>
    <property type="evidence" value="ECO:0007669"/>
    <property type="project" value="TreeGrafter"/>
</dbReference>
<comment type="caution">
    <text evidence="4">The sequence shown here is derived from an EMBL/GenBank/DDBJ whole genome shotgun (WGS) entry which is preliminary data.</text>
</comment>
<dbReference type="AlphaFoldDB" id="A0A3A1TVB6"/>
<dbReference type="GO" id="GO:0097367">
    <property type="term" value="F:carbohydrate derivative binding"/>
    <property type="evidence" value="ECO:0007669"/>
    <property type="project" value="InterPro"/>
</dbReference>
<dbReference type="GO" id="GO:1901135">
    <property type="term" value="P:carbohydrate derivative metabolic process"/>
    <property type="evidence" value="ECO:0007669"/>
    <property type="project" value="InterPro"/>
</dbReference>
<dbReference type="Proteomes" id="UP000265742">
    <property type="component" value="Unassembled WGS sequence"/>
</dbReference>
<feature type="region of interest" description="Disordered" evidence="2">
    <location>
        <begin position="1"/>
        <end position="22"/>
    </location>
</feature>
<dbReference type="PROSITE" id="PS51464">
    <property type="entry name" value="SIS"/>
    <property type="match status" value="2"/>
</dbReference>
<protein>
    <submittedName>
        <fullName evidence="4">SIS domain-containing protein</fullName>
    </submittedName>
</protein>
<dbReference type="Gene3D" id="3.40.50.10490">
    <property type="entry name" value="Glucose-6-phosphate isomerase like protein, domain 1"/>
    <property type="match status" value="2"/>
</dbReference>
<keyword evidence="1" id="KW-0677">Repeat</keyword>
<sequence length="377" mass="40454">MTDTLPTATVGDGTVTEREISQQPDVWRETARIITDRRAELDAFLGPLLGLPDLRVVLTGAGTSAFVGEVAAPGLSRRLHRRIEAIATTDLVADPLGSFSEDVPTLLVSFARSGNSPESLAATELADQVLQRVHHLVITCDPEGRLAQQHGDRDRSFVLFTPARANDQGFAMTSSFTSMLLSALLVFLGDDDATVSALATAGEQVLASRDRVQRIVEREPERIVYLGSGPLTGLSRESALKMLEITAGSVDTYFDSALGFRHGPKAVLDDRTLAVVYTSNDPYTRQYDQDITRELREAIGQDAVIALRAGAADDGADWGLEGVEQVDDAFLALPYVVVAQLLGLHTSVRIGATPDNPFPGGSVNRVVQGVTIHPLEA</sequence>
<keyword evidence="5" id="KW-1185">Reference proteome</keyword>
<dbReference type="InterPro" id="IPR046348">
    <property type="entry name" value="SIS_dom_sf"/>
</dbReference>